<dbReference type="GO" id="GO:0007156">
    <property type="term" value="P:homophilic cell adhesion via plasma membrane adhesion molecules"/>
    <property type="evidence" value="ECO:0007669"/>
    <property type="project" value="InterPro"/>
</dbReference>
<dbReference type="AlphaFoldDB" id="A0A444UCN9"/>
<dbReference type="InterPro" id="IPR002126">
    <property type="entry name" value="Cadherin-like_dom"/>
</dbReference>
<dbReference type="PANTHER" id="PTHR24027:SF423">
    <property type="entry name" value="PROTOCADHERIN-16"/>
    <property type="match status" value="1"/>
</dbReference>
<dbReference type="GO" id="GO:0016339">
    <property type="term" value="P:calcium-dependent cell-cell adhesion via plasma membrane cell adhesion molecules"/>
    <property type="evidence" value="ECO:0007669"/>
    <property type="project" value="TreeGrafter"/>
</dbReference>
<dbReference type="GO" id="GO:0005509">
    <property type="term" value="F:calcium ion binding"/>
    <property type="evidence" value="ECO:0007669"/>
    <property type="project" value="UniProtKB-UniRule"/>
</dbReference>
<evidence type="ECO:0000256" key="3">
    <source>
        <dbReference type="ARBA" id="ARBA00022837"/>
    </source>
</evidence>
<evidence type="ECO:0000313" key="8">
    <source>
        <dbReference type="Proteomes" id="UP000289886"/>
    </source>
</evidence>
<protein>
    <submittedName>
        <fullName evidence="7">Protocadherin-23</fullName>
    </submittedName>
</protein>
<evidence type="ECO:0000256" key="5">
    <source>
        <dbReference type="PROSITE-ProRule" id="PRU00043"/>
    </source>
</evidence>
<dbReference type="GO" id="GO:0045296">
    <property type="term" value="F:cadherin binding"/>
    <property type="evidence" value="ECO:0007669"/>
    <property type="project" value="TreeGrafter"/>
</dbReference>
<proteinExistence type="predicted"/>
<dbReference type="GO" id="GO:0016477">
    <property type="term" value="P:cell migration"/>
    <property type="evidence" value="ECO:0007669"/>
    <property type="project" value="TreeGrafter"/>
</dbReference>
<dbReference type="Pfam" id="PF00028">
    <property type="entry name" value="Cadherin"/>
    <property type="match status" value="1"/>
</dbReference>
<gene>
    <name evidence="7" type="ORF">EOD39_15609</name>
</gene>
<dbReference type="Proteomes" id="UP000289886">
    <property type="component" value="Unassembled WGS sequence"/>
</dbReference>
<dbReference type="PANTHER" id="PTHR24027">
    <property type="entry name" value="CADHERIN-23"/>
    <property type="match status" value="1"/>
</dbReference>
<feature type="domain" description="Cadherin" evidence="6">
    <location>
        <begin position="7"/>
        <end position="138"/>
    </location>
</feature>
<dbReference type="InterPro" id="IPR039808">
    <property type="entry name" value="Cadherin"/>
</dbReference>
<dbReference type="EMBL" id="SCEB01214832">
    <property type="protein sequence ID" value="RXM32921.1"/>
    <property type="molecule type" value="Genomic_DNA"/>
</dbReference>
<dbReference type="GO" id="GO:0044331">
    <property type="term" value="P:cell-cell adhesion mediated by cadherin"/>
    <property type="evidence" value="ECO:0007669"/>
    <property type="project" value="TreeGrafter"/>
</dbReference>
<evidence type="ECO:0000256" key="4">
    <source>
        <dbReference type="ARBA" id="ARBA00023136"/>
    </source>
</evidence>
<dbReference type="GO" id="GO:0034332">
    <property type="term" value="P:adherens junction organization"/>
    <property type="evidence" value="ECO:0007669"/>
    <property type="project" value="TreeGrafter"/>
</dbReference>
<dbReference type="SMART" id="SM00112">
    <property type="entry name" value="CA"/>
    <property type="match status" value="2"/>
</dbReference>
<comment type="subcellular location">
    <subcellularLocation>
        <location evidence="1">Membrane</location>
    </subcellularLocation>
</comment>
<dbReference type="Gene3D" id="2.60.40.60">
    <property type="entry name" value="Cadherins"/>
    <property type="match status" value="3"/>
</dbReference>
<comment type="caution">
    <text evidence="7">The sequence shown here is derived from an EMBL/GenBank/DDBJ whole genome shotgun (WGS) entry which is preliminary data.</text>
</comment>
<organism evidence="7 8">
    <name type="scientific">Acipenser ruthenus</name>
    <name type="common">Sterlet sturgeon</name>
    <dbReference type="NCBI Taxonomy" id="7906"/>
    <lineage>
        <taxon>Eukaryota</taxon>
        <taxon>Metazoa</taxon>
        <taxon>Chordata</taxon>
        <taxon>Craniata</taxon>
        <taxon>Vertebrata</taxon>
        <taxon>Euteleostomi</taxon>
        <taxon>Actinopterygii</taxon>
        <taxon>Chondrostei</taxon>
        <taxon>Acipenseriformes</taxon>
        <taxon>Acipenseridae</taxon>
        <taxon>Acipenser</taxon>
    </lineage>
</organism>
<keyword evidence="4" id="KW-0472">Membrane</keyword>
<sequence>MNSPWFLDDFVVIRIQENLPAGSQVYTFNAKDGDGSLPNSALWYQVTSNSMKETQFHIDPVQEMNAAVCYTLLPGSGHDLFTINSQTGEITTKAVLDREVQDHFSMQVLGRDSGLPALSSTATVLCTVLDHNDNTPDFILPTFEIKIPENQDPGIIYTALGSDEDARENGIIEYKLVGDISVKDHKSLDYEMQDKIHLVVLAENTWQTAHCRITNTIQDVNNNPPRFEQSYYKTVVWEGHLHHAGNTAYRGSGDAAYTTLAYETLPIRMADNC</sequence>
<dbReference type="GO" id="GO:0016342">
    <property type="term" value="C:catenin complex"/>
    <property type="evidence" value="ECO:0007669"/>
    <property type="project" value="TreeGrafter"/>
</dbReference>
<dbReference type="FunFam" id="2.60.40.60:FF:000104">
    <property type="entry name" value="cadherin-23 isoform X1"/>
    <property type="match status" value="1"/>
</dbReference>
<reference evidence="7 8" key="1">
    <citation type="submission" date="2019-01" db="EMBL/GenBank/DDBJ databases">
        <title>Draft Genome and Complete Hox-Cluster Characterization of the Sterlet Sturgeon (Acipenser ruthenus).</title>
        <authorList>
            <person name="Wei Q."/>
        </authorList>
    </citation>
    <scope>NUCLEOTIDE SEQUENCE [LARGE SCALE GENOMIC DNA]</scope>
    <source>
        <strain evidence="7">WHYD16114868_AA</strain>
        <tissue evidence="7">Blood</tissue>
    </source>
</reference>
<dbReference type="PROSITE" id="PS50268">
    <property type="entry name" value="CADHERIN_2"/>
    <property type="match status" value="2"/>
</dbReference>
<feature type="domain" description="Cadherin" evidence="6">
    <location>
        <begin position="139"/>
        <end position="227"/>
    </location>
</feature>
<dbReference type="SUPFAM" id="SSF49313">
    <property type="entry name" value="Cadherin-like"/>
    <property type="match status" value="3"/>
</dbReference>
<keyword evidence="2" id="KW-0677">Repeat</keyword>
<dbReference type="GO" id="GO:0007043">
    <property type="term" value="P:cell-cell junction assembly"/>
    <property type="evidence" value="ECO:0007669"/>
    <property type="project" value="TreeGrafter"/>
</dbReference>
<evidence type="ECO:0000256" key="2">
    <source>
        <dbReference type="ARBA" id="ARBA00022737"/>
    </source>
</evidence>
<name>A0A444UCN9_ACIRT</name>
<evidence type="ECO:0000313" key="7">
    <source>
        <dbReference type="EMBL" id="RXM32921.1"/>
    </source>
</evidence>
<dbReference type="CDD" id="cd11304">
    <property type="entry name" value="Cadherin_repeat"/>
    <property type="match status" value="2"/>
</dbReference>
<dbReference type="GO" id="GO:0005912">
    <property type="term" value="C:adherens junction"/>
    <property type="evidence" value="ECO:0007669"/>
    <property type="project" value="TreeGrafter"/>
</dbReference>
<accession>A0A444UCN9</accession>
<evidence type="ECO:0000256" key="1">
    <source>
        <dbReference type="ARBA" id="ARBA00004370"/>
    </source>
</evidence>
<evidence type="ECO:0000259" key="6">
    <source>
        <dbReference type="PROSITE" id="PS50268"/>
    </source>
</evidence>
<keyword evidence="3 5" id="KW-0106">Calcium</keyword>
<keyword evidence="8" id="KW-1185">Reference proteome</keyword>
<dbReference type="PRINTS" id="PR00205">
    <property type="entry name" value="CADHERIN"/>
</dbReference>
<dbReference type="GO" id="GO:0008013">
    <property type="term" value="F:beta-catenin binding"/>
    <property type="evidence" value="ECO:0007669"/>
    <property type="project" value="TreeGrafter"/>
</dbReference>
<dbReference type="GO" id="GO:0000902">
    <property type="term" value="P:cell morphogenesis"/>
    <property type="evidence" value="ECO:0007669"/>
    <property type="project" value="TreeGrafter"/>
</dbReference>
<dbReference type="InterPro" id="IPR015919">
    <property type="entry name" value="Cadherin-like_sf"/>
</dbReference>